<dbReference type="Pfam" id="PF13131">
    <property type="entry name" value="DUF3951"/>
    <property type="match status" value="1"/>
</dbReference>
<keyword evidence="1" id="KW-0472">Membrane</keyword>
<feature type="transmembrane region" description="Helical" evidence="1">
    <location>
        <begin position="6"/>
        <end position="22"/>
    </location>
</feature>
<comment type="caution">
    <text evidence="2">The sequence shown here is derived from an EMBL/GenBank/DDBJ whole genome shotgun (WGS) entry which is preliminary data.</text>
</comment>
<proteinExistence type="predicted"/>
<organism evidence="2 3">
    <name type="scientific">Lentibacillus kimchii</name>
    <dbReference type="NCBI Taxonomy" id="1542911"/>
    <lineage>
        <taxon>Bacteria</taxon>
        <taxon>Bacillati</taxon>
        <taxon>Bacillota</taxon>
        <taxon>Bacilli</taxon>
        <taxon>Bacillales</taxon>
        <taxon>Bacillaceae</taxon>
        <taxon>Lentibacillus</taxon>
    </lineage>
</organism>
<sequence>MIGIIFSVFVILVVSIGIYKMVSGKGTPSNSYTPFDHITGQTDTAFHEEKEYDEKEKN</sequence>
<keyword evidence="1" id="KW-1133">Transmembrane helix</keyword>
<gene>
    <name evidence="2" type="ORF">ACFQU8_10900</name>
</gene>
<accession>A0ABW2UXH0</accession>
<keyword evidence="3" id="KW-1185">Reference proteome</keyword>
<reference evidence="3" key="1">
    <citation type="journal article" date="2019" name="Int. J. Syst. Evol. Microbiol.">
        <title>The Global Catalogue of Microorganisms (GCM) 10K type strain sequencing project: providing services to taxonomists for standard genome sequencing and annotation.</title>
        <authorList>
            <consortium name="The Broad Institute Genomics Platform"/>
            <consortium name="The Broad Institute Genome Sequencing Center for Infectious Disease"/>
            <person name="Wu L."/>
            <person name="Ma J."/>
        </authorList>
    </citation>
    <scope>NUCLEOTIDE SEQUENCE [LARGE SCALE GENOMIC DNA]</scope>
    <source>
        <strain evidence="3">JCM 30234</strain>
    </source>
</reference>
<dbReference type="InterPro" id="IPR025028">
    <property type="entry name" value="DUF3951"/>
</dbReference>
<dbReference type="EMBL" id="JBHTGR010000055">
    <property type="protein sequence ID" value="MFC7747693.1"/>
    <property type="molecule type" value="Genomic_DNA"/>
</dbReference>
<evidence type="ECO:0000313" key="2">
    <source>
        <dbReference type="EMBL" id="MFC7747693.1"/>
    </source>
</evidence>
<protein>
    <submittedName>
        <fullName evidence="2">DUF3951 domain-containing protein</fullName>
    </submittedName>
</protein>
<name>A0ABW2UXH0_9BACI</name>
<evidence type="ECO:0000256" key="1">
    <source>
        <dbReference type="SAM" id="Phobius"/>
    </source>
</evidence>
<dbReference type="Proteomes" id="UP001596620">
    <property type="component" value="Unassembled WGS sequence"/>
</dbReference>
<keyword evidence="1" id="KW-0812">Transmembrane</keyword>
<evidence type="ECO:0000313" key="3">
    <source>
        <dbReference type="Proteomes" id="UP001596620"/>
    </source>
</evidence>